<dbReference type="SUPFAM" id="SSF50156">
    <property type="entry name" value="PDZ domain-like"/>
    <property type="match status" value="1"/>
</dbReference>
<proteinExistence type="predicted"/>
<dbReference type="InterPro" id="IPR050614">
    <property type="entry name" value="Synaptic_Scaffolding_LAP-MAGUK"/>
</dbReference>
<dbReference type="InterPro" id="IPR036034">
    <property type="entry name" value="PDZ_sf"/>
</dbReference>
<organism evidence="5 6">
    <name type="scientific">Clavelina lepadiformis</name>
    <name type="common">Light-bulb sea squirt</name>
    <name type="synonym">Ascidia lepadiformis</name>
    <dbReference type="NCBI Taxonomy" id="159417"/>
    <lineage>
        <taxon>Eukaryota</taxon>
        <taxon>Metazoa</taxon>
        <taxon>Chordata</taxon>
        <taxon>Tunicata</taxon>
        <taxon>Ascidiacea</taxon>
        <taxon>Aplousobranchia</taxon>
        <taxon>Clavelinidae</taxon>
        <taxon>Clavelina</taxon>
    </lineage>
</organism>
<sequence length="145" mass="15968">MSKSKPQFVEIILSRGPNGLGFNIRGGNDQPHLPNDKGIFVTKIRTNCSAAKDGRLQEGDKIIEINGNSLLDAKHATAVDYFINAGETVKLLVWHGAEKVLVEEYTEKTRQKGMSMFQKALLVAGVAVVLGVAFYYYKKHYGVAL</sequence>
<comment type="caution">
    <text evidence="5">The sequence shown here is derived from an EMBL/GenBank/DDBJ whole genome shotgun (WGS) entry which is preliminary data.</text>
</comment>
<dbReference type="PROSITE" id="PS50106">
    <property type="entry name" value="PDZ"/>
    <property type="match status" value="1"/>
</dbReference>
<protein>
    <recommendedName>
        <fullName evidence="4">PDZ domain-containing protein</fullName>
    </recommendedName>
</protein>
<evidence type="ECO:0000259" key="4">
    <source>
        <dbReference type="PROSITE" id="PS50106"/>
    </source>
</evidence>
<evidence type="ECO:0000256" key="3">
    <source>
        <dbReference type="SAM" id="Phobius"/>
    </source>
</evidence>
<dbReference type="PANTHER" id="PTHR23119">
    <property type="entry name" value="DISCS LARGE"/>
    <property type="match status" value="1"/>
</dbReference>
<keyword evidence="6" id="KW-1185">Reference proteome</keyword>
<keyword evidence="3" id="KW-1133">Transmembrane helix</keyword>
<dbReference type="EMBL" id="CAWYQH010000130">
    <property type="protein sequence ID" value="CAK8692156.1"/>
    <property type="molecule type" value="Genomic_DNA"/>
</dbReference>
<name>A0ABP0GK66_CLALP</name>
<evidence type="ECO:0000256" key="1">
    <source>
        <dbReference type="ARBA" id="ARBA00004370"/>
    </source>
</evidence>
<dbReference type="Gene3D" id="2.30.42.10">
    <property type="match status" value="1"/>
</dbReference>
<keyword evidence="3" id="KW-0812">Transmembrane</keyword>
<dbReference type="Proteomes" id="UP001642483">
    <property type="component" value="Unassembled WGS sequence"/>
</dbReference>
<dbReference type="PANTHER" id="PTHR23119:SF51">
    <property type="entry name" value="DISKS LARGE 1 TUMOR SUPPRESSOR PROTEIN"/>
    <property type="match status" value="1"/>
</dbReference>
<dbReference type="SMART" id="SM00228">
    <property type="entry name" value="PDZ"/>
    <property type="match status" value="1"/>
</dbReference>
<comment type="subcellular location">
    <subcellularLocation>
        <location evidence="1">Membrane</location>
    </subcellularLocation>
</comment>
<dbReference type="InterPro" id="IPR001478">
    <property type="entry name" value="PDZ"/>
</dbReference>
<evidence type="ECO:0000313" key="5">
    <source>
        <dbReference type="EMBL" id="CAK8692156.1"/>
    </source>
</evidence>
<feature type="transmembrane region" description="Helical" evidence="3">
    <location>
        <begin position="120"/>
        <end position="137"/>
    </location>
</feature>
<accession>A0ABP0GK66</accession>
<evidence type="ECO:0000313" key="6">
    <source>
        <dbReference type="Proteomes" id="UP001642483"/>
    </source>
</evidence>
<evidence type="ECO:0000256" key="2">
    <source>
        <dbReference type="ARBA" id="ARBA00023136"/>
    </source>
</evidence>
<dbReference type="Pfam" id="PF00595">
    <property type="entry name" value="PDZ"/>
    <property type="match status" value="1"/>
</dbReference>
<keyword evidence="2 3" id="KW-0472">Membrane</keyword>
<reference evidence="5 6" key="1">
    <citation type="submission" date="2024-02" db="EMBL/GenBank/DDBJ databases">
        <authorList>
            <person name="Daric V."/>
            <person name="Darras S."/>
        </authorList>
    </citation>
    <scope>NUCLEOTIDE SEQUENCE [LARGE SCALE GENOMIC DNA]</scope>
</reference>
<feature type="domain" description="PDZ" evidence="4">
    <location>
        <begin position="10"/>
        <end position="97"/>
    </location>
</feature>
<gene>
    <name evidence="5" type="ORF">CVLEPA_LOCUS24892</name>
</gene>